<keyword evidence="7" id="KW-1185">Reference proteome</keyword>
<sequence>MQLDQFSDPLPIGTTLLQGQYRIEKFLNDGGFGITYLAVDSLDRPMVIKECFPRAICRRSGLDVGTRAISHREEFRSIVKAFVEEARNLSQFEHPNIVKVHQVFDENQTAYMAMDFINGQELTDRIEQGNLSPSTIHSIALKLLDALDTIHASGMLHRDISPDNILIDQNDNPVLIDFGAAKQEASQHGPKMTSIRVTKEGYSPQEFYVSGAQQFPSSDLYALAATLYHTISGTAPAESQARLLALAQEKEDPYIPLSGKHPEHATGLLIAIDRAMNVSPKERLQNGHEWLNHIATTTTNPKPTQGSKMAFASIVIAIAGLGIWITNNSNQSVQTAALITPPTHNNIFKAPVLTDQQNGTFRFSNGMEVVEIPNGNTVILQISTPPITGSNDIQIGDILLAERVLGVSVAQIGDLENVLQKLEQQNLPKAVFSVRRGDAVVLANLSMIVQQP</sequence>
<evidence type="ECO:0000259" key="5">
    <source>
        <dbReference type="PROSITE" id="PS50011"/>
    </source>
</evidence>
<reference evidence="6 7" key="1">
    <citation type="submission" date="2016-08" db="EMBL/GenBank/DDBJ databases">
        <title>Draft genome of Amylibacter sp. strain 4G11.</title>
        <authorList>
            <person name="Wong S.-K."/>
            <person name="Hamasaki K."/>
            <person name="Yoshizawa S."/>
        </authorList>
    </citation>
    <scope>NUCLEOTIDE SEQUENCE [LARGE SCALE GENOMIC DNA]</scope>
    <source>
        <strain evidence="6 7">4G11</strain>
    </source>
</reference>
<dbReference type="OrthoDB" id="9801841at2"/>
<name>A0A2G5KCP5_9RHOB</name>
<dbReference type="InterPro" id="IPR011009">
    <property type="entry name" value="Kinase-like_dom_sf"/>
</dbReference>
<dbReference type="Gene3D" id="3.30.200.20">
    <property type="entry name" value="Phosphorylase Kinase, domain 1"/>
    <property type="match status" value="1"/>
</dbReference>
<keyword evidence="3" id="KW-0418">Kinase</keyword>
<gene>
    <name evidence="6" type="ORF">BFP76_10455</name>
</gene>
<dbReference type="SUPFAM" id="SSF56112">
    <property type="entry name" value="Protein kinase-like (PK-like)"/>
    <property type="match status" value="1"/>
</dbReference>
<keyword evidence="4" id="KW-0067">ATP-binding</keyword>
<dbReference type="PANTHER" id="PTHR43289:SF34">
    <property type="entry name" value="SERINE_THREONINE-PROTEIN KINASE YBDM-RELATED"/>
    <property type="match status" value="1"/>
</dbReference>
<evidence type="ECO:0000256" key="3">
    <source>
        <dbReference type="ARBA" id="ARBA00022777"/>
    </source>
</evidence>
<evidence type="ECO:0000256" key="2">
    <source>
        <dbReference type="ARBA" id="ARBA00022741"/>
    </source>
</evidence>
<dbReference type="AlphaFoldDB" id="A0A2G5KCP5"/>
<dbReference type="InterPro" id="IPR000719">
    <property type="entry name" value="Prot_kinase_dom"/>
</dbReference>
<evidence type="ECO:0000256" key="4">
    <source>
        <dbReference type="ARBA" id="ARBA00022840"/>
    </source>
</evidence>
<evidence type="ECO:0000313" key="6">
    <source>
        <dbReference type="EMBL" id="PIB26812.1"/>
    </source>
</evidence>
<dbReference type="GO" id="GO:0004674">
    <property type="term" value="F:protein serine/threonine kinase activity"/>
    <property type="evidence" value="ECO:0007669"/>
    <property type="project" value="TreeGrafter"/>
</dbReference>
<dbReference type="PANTHER" id="PTHR43289">
    <property type="entry name" value="MITOGEN-ACTIVATED PROTEIN KINASE KINASE KINASE 20-RELATED"/>
    <property type="match status" value="1"/>
</dbReference>
<dbReference type="PROSITE" id="PS50011">
    <property type="entry name" value="PROTEIN_KINASE_DOM"/>
    <property type="match status" value="1"/>
</dbReference>
<accession>A0A2G5KCP5</accession>
<dbReference type="EMBL" id="MDGM01000001">
    <property type="protein sequence ID" value="PIB26812.1"/>
    <property type="molecule type" value="Genomic_DNA"/>
</dbReference>
<dbReference type="Gene3D" id="1.10.510.10">
    <property type="entry name" value="Transferase(Phosphotransferase) domain 1"/>
    <property type="match status" value="1"/>
</dbReference>
<dbReference type="GO" id="GO:0005524">
    <property type="term" value="F:ATP binding"/>
    <property type="evidence" value="ECO:0007669"/>
    <property type="project" value="UniProtKB-KW"/>
</dbReference>
<dbReference type="RefSeq" id="WP_099591155.1">
    <property type="nucleotide sequence ID" value="NZ_MDGM01000001.1"/>
</dbReference>
<keyword evidence="1" id="KW-0808">Transferase</keyword>
<feature type="domain" description="Protein kinase" evidence="5">
    <location>
        <begin position="21"/>
        <end position="296"/>
    </location>
</feature>
<dbReference type="InterPro" id="IPR008266">
    <property type="entry name" value="Tyr_kinase_AS"/>
</dbReference>
<evidence type="ECO:0000256" key="1">
    <source>
        <dbReference type="ARBA" id="ARBA00022679"/>
    </source>
</evidence>
<keyword evidence="2" id="KW-0547">Nucleotide-binding</keyword>
<dbReference type="Proteomes" id="UP000231516">
    <property type="component" value="Unassembled WGS sequence"/>
</dbReference>
<evidence type="ECO:0000313" key="7">
    <source>
        <dbReference type="Proteomes" id="UP000231516"/>
    </source>
</evidence>
<dbReference type="PROSITE" id="PS00109">
    <property type="entry name" value="PROTEIN_KINASE_TYR"/>
    <property type="match status" value="1"/>
</dbReference>
<comment type="caution">
    <text evidence="6">The sequence shown here is derived from an EMBL/GenBank/DDBJ whole genome shotgun (WGS) entry which is preliminary data.</text>
</comment>
<protein>
    <recommendedName>
        <fullName evidence="5">Protein kinase domain-containing protein</fullName>
    </recommendedName>
</protein>
<proteinExistence type="predicted"/>
<dbReference type="Pfam" id="PF00069">
    <property type="entry name" value="Pkinase"/>
    <property type="match status" value="1"/>
</dbReference>
<dbReference type="CDD" id="cd14014">
    <property type="entry name" value="STKc_PknB_like"/>
    <property type="match status" value="1"/>
</dbReference>
<organism evidence="6 7">
    <name type="scientific">Paramylibacter kogurei</name>
    <dbReference type="NCBI Taxonomy" id="1889778"/>
    <lineage>
        <taxon>Bacteria</taxon>
        <taxon>Pseudomonadati</taxon>
        <taxon>Pseudomonadota</taxon>
        <taxon>Alphaproteobacteria</taxon>
        <taxon>Rhodobacterales</taxon>
        <taxon>Paracoccaceae</taxon>
        <taxon>Paramylibacter</taxon>
    </lineage>
</organism>